<sequence>MSTVKAEANKGTNAVKKLREQKLRNGLPFMINVEELSSNQCYLEYPNGSIKLITVMPSSRDIDVIRELSPVEANYLRSRFHFSSIK</sequence>
<organism evidence="1 2">
    <name type="scientific">Pinibacter aurantiacus</name>
    <dbReference type="NCBI Taxonomy" id="2851599"/>
    <lineage>
        <taxon>Bacteria</taxon>
        <taxon>Pseudomonadati</taxon>
        <taxon>Bacteroidota</taxon>
        <taxon>Chitinophagia</taxon>
        <taxon>Chitinophagales</taxon>
        <taxon>Chitinophagaceae</taxon>
        <taxon>Pinibacter</taxon>
    </lineage>
</organism>
<keyword evidence="2" id="KW-1185">Reference proteome</keyword>
<comment type="caution">
    <text evidence="1">The sequence shown here is derived from an EMBL/GenBank/DDBJ whole genome shotgun (WGS) entry which is preliminary data.</text>
</comment>
<dbReference type="AlphaFoldDB" id="A0A9E2W739"/>
<protein>
    <submittedName>
        <fullName evidence="1">Uncharacterized protein</fullName>
    </submittedName>
</protein>
<dbReference type="EMBL" id="JAHSPG010000018">
    <property type="protein sequence ID" value="MBV4360573.1"/>
    <property type="molecule type" value="Genomic_DNA"/>
</dbReference>
<proteinExistence type="predicted"/>
<dbReference type="RefSeq" id="WP_217795079.1">
    <property type="nucleotide sequence ID" value="NZ_JAHSPG010000018.1"/>
</dbReference>
<name>A0A9E2W739_9BACT</name>
<evidence type="ECO:0000313" key="1">
    <source>
        <dbReference type="EMBL" id="MBV4360573.1"/>
    </source>
</evidence>
<accession>A0A9E2W739</accession>
<gene>
    <name evidence="1" type="ORF">KTO63_25640</name>
</gene>
<dbReference type="Proteomes" id="UP000812270">
    <property type="component" value="Unassembled WGS sequence"/>
</dbReference>
<reference evidence="1" key="1">
    <citation type="submission" date="2021-06" db="EMBL/GenBank/DDBJ databases">
        <authorList>
            <person name="Huq M.A."/>
        </authorList>
    </citation>
    <scope>NUCLEOTIDE SEQUENCE</scope>
    <source>
        <strain evidence="1">MAH-26</strain>
    </source>
</reference>
<evidence type="ECO:0000313" key="2">
    <source>
        <dbReference type="Proteomes" id="UP000812270"/>
    </source>
</evidence>